<dbReference type="GO" id="GO:0006457">
    <property type="term" value="P:protein folding"/>
    <property type="evidence" value="ECO:0007669"/>
    <property type="project" value="InterPro"/>
</dbReference>
<dbReference type="SUPFAM" id="SSF50891">
    <property type="entry name" value="Cyclophilin-like"/>
    <property type="match status" value="1"/>
</dbReference>
<dbReference type="GO" id="GO:0003755">
    <property type="term" value="F:peptidyl-prolyl cis-trans isomerase activity"/>
    <property type="evidence" value="ECO:0007669"/>
    <property type="project" value="UniProtKB-UniRule"/>
</dbReference>
<evidence type="ECO:0000259" key="6">
    <source>
        <dbReference type="PROSITE" id="PS50072"/>
    </source>
</evidence>
<dbReference type="AlphaFoldDB" id="A0A447RWL8"/>
<comment type="catalytic activity">
    <reaction evidence="5">
        <text>[protein]-peptidylproline (omega=180) = [protein]-peptidylproline (omega=0)</text>
        <dbReference type="Rhea" id="RHEA:16237"/>
        <dbReference type="Rhea" id="RHEA-COMP:10747"/>
        <dbReference type="Rhea" id="RHEA-COMP:10748"/>
        <dbReference type="ChEBI" id="CHEBI:83833"/>
        <dbReference type="ChEBI" id="CHEBI:83834"/>
        <dbReference type="EC" id="5.2.1.8"/>
    </reaction>
</comment>
<name>A0A447RWL8_KLEPN</name>
<dbReference type="InterPro" id="IPR020892">
    <property type="entry name" value="Cyclophilin-type_PPIase_CS"/>
</dbReference>
<keyword evidence="3 5" id="KW-0697">Rotamase</keyword>
<dbReference type="CDD" id="cd01920">
    <property type="entry name" value="cyclophilin_EcCYP_like"/>
    <property type="match status" value="1"/>
</dbReference>
<dbReference type="PROSITE" id="PS50072">
    <property type="entry name" value="CSA_PPIASE_2"/>
    <property type="match status" value="1"/>
</dbReference>
<dbReference type="InterPro" id="IPR002130">
    <property type="entry name" value="Cyclophilin-type_PPIase_dom"/>
</dbReference>
<dbReference type="InterPro" id="IPR044665">
    <property type="entry name" value="E_coli_cyclophilin_A-like"/>
</dbReference>
<dbReference type="PRINTS" id="PR00153">
    <property type="entry name" value="CSAPPISMRASE"/>
</dbReference>
<comment type="similarity">
    <text evidence="2 5">Belongs to the cyclophilin-type PPIase family.</text>
</comment>
<feature type="chain" id="PRO_5018821546" description="Peptidyl-prolyl cis-trans isomerase" evidence="5">
    <location>
        <begin position="24"/>
        <end position="207"/>
    </location>
</feature>
<evidence type="ECO:0000256" key="5">
    <source>
        <dbReference type="RuleBase" id="RU363019"/>
    </source>
</evidence>
<accession>A0A447RWL8</accession>
<keyword evidence="5" id="KW-0732">Signal</keyword>
<dbReference type="Pfam" id="PF00160">
    <property type="entry name" value="Pro_isomerase"/>
    <property type="match status" value="1"/>
</dbReference>
<protein>
    <recommendedName>
        <fullName evidence="5">Peptidyl-prolyl cis-trans isomerase</fullName>
        <shortName evidence="5">PPIase</shortName>
        <ecNumber evidence="5">5.2.1.8</ecNumber>
    </recommendedName>
</protein>
<evidence type="ECO:0000313" key="7">
    <source>
        <dbReference type="EMBL" id="VEB04152.1"/>
    </source>
</evidence>
<dbReference type="Proteomes" id="UP000282433">
    <property type="component" value="Chromosome"/>
</dbReference>
<feature type="domain" description="PPIase cyclophilin-type" evidence="6">
    <location>
        <begin position="34"/>
        <end position="173"/>
    </location>
</feature>
<dbReference type="NCBIfam" id="NF008151">
    <property type="entry name" value="PRK10903.1"/>
    <property type="match status" value="1"/>
</dbReference>
<keyword evidence="4 5" id="KW-0413">Isomerase</keyword>
<proteinExistence type="inferred from homology"/>
<reference evidence="7 8" key="1">
    <citation type="submission" date="2018-12" db="EMBL/GenBank/DDBJ databases">
        <authorList>
            <consortium name="Pathogen Informatics"/>
        </authorList>
    </citation>
    <scope>NUCLEOTIDE SEQUENCE [LARGE SCALE GENOMIC DNA]</scope>
    <source>
        <strain evidence="7 8">NCTC13635</strain>
    </source>
</reference>
<dbReference type="InterPro" id="IPR029000">
    <property type="entry name" value="Cyclophilin-like_dom_sf"/>
</dbReference>
<evidence type="ECO:0000256" key="4">
    <source>
        <dbReference type="ARBA" id="ARBA00023235"/>
    </source>
</evidence>
<evidence type="ECO:0000256" key="3">
    <source>
        <dbReference type="ARBA" id="ARBA00023110"/>
    </source>
</evidence>
<organism evidence="7 8">
    <name type="scientific">Klebsiella pneumoniae</name>
    <dbReference type="NCBI Taxonomy" id="573"/>
    <lineage>
        <taxon>Bacteria</taxon>
        <taxon>Pseudomonadati</taxon>
        <taxon>Pseudomonadota</taxon>
        <taxon>Gammaproteobacteria</taxon>
        <taxon>Enterobacterales</taxon>
        <taxon>Enterobacteriaceae</taxon>
        <taxon>Klebsiella/Raoultella group</taxon>
        <taxon>Klebsiella</taxon>
        <taxon>Klebsiella pneumoniae complex</taxon>
    </lineage>
</organism>
<dbReference type="PROSITE" id="PS00170">
    <property type="entry name" value="CSA_PPIASE_1"/>
    <property type="match status" value="1"/>
</dbReference>
<evidence type="ECO:0000256" key="2">
    <source>
        <dbReference type="ARBA" id="ARBA00007365"/>
    </source>
</evidence>
<dbReference type="EMBL" id="LR134162">
    <property type="protein sequence ID" value="VEB04152.1"/>
    <property type="molecule type" value="Genomic_DNA"/>
</dbReference>
<dbReference type="EC" id="5.2.1.8" evidence="5"/>
<evidence type="ECO:0000313" key="8">
    <source>
        <dbReference type="Proteomes" id="UP000282433"/>
    </source>
</evidence>
<dbReference type="Gene3D" id="2.40.100.10">
    <property type="entry name" value="Cyclophilin-like"/>
    <property type="match status" value="1"/>
</dbReference>
<gene>
    <name evidence="7" type="primary">ppiA</name>
    <name evidence="7" type="ORF">NCTC13635_04201</name>
</gene>
<feature type="signal peptide" evidence="5">
    <location>
        <begin position="1"/>
        <end position="23"/>
    </location>
</feature>
<evidence type="ECO:0000256" key="1">
    <source>
        <dbReference type="ARBA" id="ARBA00002388"/>
    </source>
</evidence>
<dbReference type="PANTHER" id="PTHR43246">
    <property type="entry name" value="PEPTIDYL-PROLYL CIS-TRANS ISOMERASE CYP38, CHLOROPLASTIC"/>
    <property type="match status" value="1"/>
</dbReference>
<sequence>MLKSTLAAMAAVFAISAFSPAMAAKGDPHVLLTTSAGNIELELNSQKAPISVDNFLKYVNSGFYNNTTFHRVIPGFMVQGGGFNEQMQQKQPNPPIKNEADNGLRNTRGTIAMARTADQDSATSQFFINVADNAFLDHGQRDFGYAVFGKVVKGMDVADKISQVQTHKRWSVPECADQNRSLSSLRKCCPNPPAARWSIAAPGRLPA</sequence>
<comment type="function">
    <text evidence="1 5">PPIases accelerate the folding of proteins. It catalyzes the cis-trans isomerization of proline imidic peptide bonds in oligopeptides.</text>
</comment>